<evidence type="ECO:0000256" key="4">
    <source>
        <dbReference type="SAM" id="MobiDB-lite"/>
    </source>
</evidence>
<feature type="domain" description="HTH gntR-type" evidence="5">
    <location>
        <begin position="24"/>
        <end position="91"/>
    </location>
</feature>
<dbReference type="EMBL" id="JBHSLI010000004">
    <property type="protein sequence ID" value="MFC5293631.1"/>
    <property type="molecule type" value="Genomic_DNA"/>
</dbReference>
<feature type="compositionally biased region" description="Low complexity" evidence="4">
    <location>
        <begin position="235"/>
        <end position="247"/>
    </location>
</feature>
<keyword evidence="2" id="KW-0238">DNA-binding</keyword>
<sequence length="247" mass="26770">MGERDNGRRGMTHVEQGIAAPPAALLSETIADRLRDLIVTEELPAGTPLRERALAERLGVSRTPLRDALKALAGEGLVDLQPNRGAVVATLSEALIAEKLGVLAVLEGYAGELAAVRASDAEIAEISALQHELMAAFARRDRAAYFRLNQAIHHAFLEAAGNGTLTALHSRLNHQLFRYRWQGSADISLWQTAIAEHAQLLELLTKRDGRALAVALRDHVGSTWRQMHLRRTDPGQDGPPDAADGRG</sequence>
<dbReference type="Proteomes" id="UP001595976">
    <property type="component" value="Unassembled WGS sequence"/>
</dbReference>
<evidence type="ECO:0000256" key="2">
    <source>
        <dbReference type="ARBA" id="ARBA00023125"/>
    </source>
</evidence>
<evidence type="ECO:0000313" key="6">
    <source>
        <dbReference type="EMBL" id="MFC5293631.1"/>
    </source>
</evidence>
<dbReference type="SUPFAM" id="SSF48008">
    <property type="entry name" value="GntR ligand-binding domain-like"/>
    <property type="match status" value="1"/>
</dbReference>
<proteinExistence type="predicted"/>
<dbReference type="SUPFAM" id="SSF46785">
    <property type="entry name" value="Winged helix' DNA-binding domain"/>
    <property type="match status" value="1"/>
</dbReference>
<dbReference type="Gene3D" id="1.10.10.10">
    <property type="entry name" value="Winged helix-like DNA-binding domain superfamily/Winged helix DNA-binding domain"/>
    <property type="match status" value="1"/>
</dbReference>
<dbReference type="RefSeq" id="WP_260348202.1">
    <property type="nucleotide sequence ID" value="NZ_JAOAOS010000004.1"/>
</dbReference>
<protein>
    <submittedName>
        <fullName evidence="6">GntR family transcriptional regulator</fullName>
    </submittedName>
</protein>
<dbReference type="PANTHER" id="PTHR43537:SF50">
    <property type="entry name" value="TRANSCRIPTIONAL REGULATORY PROTEIN"/>
    <property type="match status" value="1"/>
</dbReference>
<dbReference type="SMART" id="SM00895">
    <property type="entry name" value="FCD"/>
    <property type="match status" value="1"/>
</dbReference>
<keyword evidence="3" id="KW-0804">Transcription</keyword>
<dbReference type="PROSITE" id="PS50949">
    <property type="entry name" value="HTH_GNTR"/>
    <property type="match status" value="1"/>
</dbReference>
<dbReference type="InterPro" id="IPR036388">
    <property type="entry name" value="WH-like_DNA-bd_sf"/>
</dbReference>
<feature type="region of interest" description="Disordered" evidence="4">
    <location>
        <begin position="228"/>
        <end position="247"/>
    </location>
</feature>
<dbReference type="CDD" id="cd07377">
    <property type="entry name" value="WHTH_GntR"/>
    <property type="match status" value="1"/>
</dbReference>
<organism evidence="6 7">
    <name type="scientific">Bosea minatitlanensis</name>
    <dbReference type="NCBI Taxonomy" id="128782"/>
    <lineage>
        <taxon>Bacteria</taxon>
        <taxon>Pseudomonadati</taxon>
        <taxon>Pseudomonadota</taxon>
        <taxon>Alphaproteobacteria</taxon>
        <taxon>Hyphomicrobiales</taxon>
        <taxon>Boseaceae</taxon>
        <taxon>Bosea</taxon>
    </lineage>
</organism>
<comment type="caution">
    <text evidence="6">The sequence shown here is derived from an EMBL/GenBank/DDBJ whole genome shotgun (WGS) entry which is preliminary data.</text>
</comment>
<evidence type="ECO:0000256" key="1">
    <source>
        <dbReference type="ARBA" id="ARBA00023015"/>
    </source>
</evidence>
<gene>
    <name evidence="6" type="ORF">ACFPK2_11590</name>
</gene>
<keyword evidence="7" id="KW-1185">Reference proteome</keyword>
<dbReference type="InterPro" id="IPR008920">
    <property type="entry name" value="TF_FadR/GntR_C"/>
</dbReference>
<dbReference type="Gene3D" id="1.20.120.530">
    <property type="entry name" value="GntR ligand-binding domain-like"/>
    <property type="match status" value="1"/>
</dbReference>
<dbReference type="Pfam" id="PF07729">
    <property type="entry name" value="FCD"/>
    <property type="match status" value="1"/>
</dbReference>
<keyword evidence="1" id="KW-0805">Transcription regulation</keyword>
<dbReference type="SMART" id="SM00345">
    <property type="entry name" value="HTH_GNTR"/>
    <property type="match status" value="1"/>
</dbReference>
<evidence type="ECO:0000313" key="7">
    <source>
        <dbReference type="Proteomes" id="UP001595976"/>
    </source>
</evidence>
<evidence type="ECO:0000256" key="3">
    <source>
        <dbReference type="ARBA" id="ARBA00023163"/>
    </source>
</evidence>
<reference evidence="7" key="1">
    <citation type="journal article" date="2019" name="Int. J. Syst. Evol. Microbiol.">
        <title>The Global Catalogue of Microorganisms (GCM) 10K type strain sequencing project: providing services to taxonomists for standard genome sequencing and annotation.</title>
        <authorList>
            <consortium name="The Broad Institute Genomics Platform"/>
            <consortium name="The Broad Institute Genome Sequencing Center for Infectious Disease"/>
            <person name="Wu L."/>
            <person name="Ma J."/>
        </authorList>
    </citation>
    <scope>NUCLEOTIDE SEQUENCE [LARGE SCALE GENOMIC DNA]</scope>
    <source>
        <strain evidence="7">CGMCC 1.15643</strain>
    </source>
</reference>
<dbReference type="PANTHER" id="PTHR43537">
    <property type="entry name" value="TRANSCRIPTIONAL REGULATOR, GNTR FAMILY"/>
    <property type="match status" value="1"/>
</dbReference>
<dbReference type="InterPro" id="IPR011711">
    <property type="entry name" value="GntR_C"/>
</dbReference>
<name>A0ABW0F5F8_9HYPH</name>
<dbReference type="Pfam" id="PF00392">
    <property type="entry name" value="GntR"/>
    <property type="match status" value="1"/>
</dbReference>
<dbReference type="PRINTS" id="PR00035">
    <property type="entry name" value="HTHGNTR"/>
</dbReference>
<dbReference type="InterPro" id="IPR000524">
    <property type="entry name" value="Tscrpt_reg_HTH_GntR"/>
</dbReference>
<accession>A0ABW0F5F8</accession>
<dbReference type="InterPro" id="IPR036390">
    <property type="entry name" value="WH_DNA-bd_sf"/>
</dbReference>
<evidence type="ECO:0000259" key="5">
    <source>
        <dbReference type="PROSITE" id="PS50949"/>
    </source>
</evidence>